<gene>
    <name evidence="5" type="ORF">AURANDRAFT_64467</name>
</gene>
<evidence type="ECO:0000313" key="6">
    <source>
        <dbReference type="Proteomes" id="UP000002729"/>
    </source>
</evidence>
<feature type="chain" id="PRO_5012181024" description="GST N-terminal domain-containing protein" evidence="3">
    <location>
        <begin position="16"/>
        <end position="978"/>
    </location>
</feature>
<name>F0YA92_AURAN</name>
<feature type="signal peptide" evidence="3">
    <location>
        <begin position="1"/>
        <end position="15"/>
    </location>
</feature>
<reference evidence="5 6" key="1">
    <citation type="journal article" date="2011" name="Proc. Natl. Acad. Sci. U.S.A.">
        <title>Niche of harmful alga Aureococcus anophagefferens revealed through ecogenomics.</title>
        <authorList>
            <person name="Gobler C.J."/>
            <person name="Berry D.L."/>
            <person name="Dyhrman S.T."/>
            <person name="Wilhelm S.W."/>
            <person name="Salamov A."/>
            <person name="Lobanov A.V."/>
            <person name="Zhang Y."/>
            <person name="Collier J.L."/>
            <person name="Wurch L.L."/>
            <person name="Kustka A.B."/>
            <person name="Dill B.D."/>
            <person name="Shah M."/>
            <person name="VerBerkmoes N.C."/>
            <person name="Kuo A."/>
            <person name="Terry A."/>
            <person name="Pangilinan J."/>
            <person name="Lindquist E.A."/>
            <person name="Lucas S."/>
            <person name="Paulsen I.T."/>
            <person name="Hattenrath-Lehmann T.K."/>
            <person name="Talmage S.C."/>
            <person name="Walker E.A."/>
            <person name="Koch F."/>
            <person name="Burson A.M."/>
            <person name="Marcoval M.A."/>
            <person name="Tang Y.Z."/>
            <person name="Lecleir G.R."/>
            <person name="Coyne K.J."/>
            <person name="Berg G.M."/>
            <person name="Bertrand E.M."/>
            <person name="Saito M.A."/>
            <person name="Gladyshev V.N."/>
            <person name="Grigoriev I.V."/>
        </authorList>
    </citation>
    <scope>NUCLEOTIDE SEQUENCE [LARGE SCALE GENOMIC DNA]</scope>
    <source>
        <strain evidence="6">CCMP 1984</strain>
    </source>
</reference>
<dbReference type="GeneID" id="20224841"/>
<dbReference type="AlphaFoldDB" id="F0YA92"/>
<dbReference type="Proteomes" id="UP000002729">
    <property type="component" value="Unassembled WGS sequence"/>
</dbReference>
<dbReference type="EMBL" id="GL833129">
    <property type="protein sequence ID" value="EGB08041.1"/>
    <property type="molecule type" value="Genomic_DNA"/>
</dbReference>
<feature type="region of interest" description="Disordered" evidence="2">
    <location>
        <begin position="952"/>
        <end position="978"/>
    </location>
</feature>
<dbReference type="Gene3D" id="3.40.30.10">
    <property type="entry name" value="Glutaredoxin"/>
    <property type="match status" value="1"/>
</dbReference>
<dbReference type="InterPro" id="IPR036249">
    <property type="entry name" value="Thioredoxin-like_sf"/>
</dbReference>
<evidence type="ECO:0000256" key="2">
    <source>
        <dbReference type="SAM" id="MobiDB-lite"/>
    </source>
</evidence>
<evidence type="ECO:0000256" key="1">
    <source>
        <dbReference type="SAM" id="Coils"/>
    </source>
</evidence>
<accession>F0YA92</accession>
<dbReference type="PANTHER" id="PTHR32263">
    <property type="entry name" value="INACTIVE POLY [ADP-RIBOSE] POLYMERASE SRO4-RELATED"/>
    <property type="match status" value="1"/>
</dbReference>
<feature type="domain" description="GST N-terminal" evidence="4">
    <location>
        <begin position="2"/>
        <end position="60"/>
    </location>
</feature>
<dbReference type="RefSeq" id="XP_009037403.1">
    <property type="nucleotide sequence ID" value="XM_009039155.1"/>
</dbReference>
<evidence type="ECO:0000259" key="4">
    <source>
        <dbReference type="Pfam" id="PF13409"/>
    </source>
</evidence>
<dbReference type="SUPFAM" id="SSF56399">
    <property type="entry name" value="ADP-ribosylation"/>
    <property type="match status" value="1"/>
</dbReference>
<dbReference type="InterPro" id="IPR044964">
    <property type="entry name" value="RCD1/SRO1-5"/>
</dbReference>
<dbReference type="CDD" id="cd00570">
    <property type="entry name" value="GST_N_family"/>
    <property type="match status" value="1"/>
</dbReference>
<feature type="compositionally biased region" description="Acidic residues" evidence="2">
    <location>
        <begin position="960"/>
        <end position="970"/>
    </location>
</feature>
<protein>
    <recommendedName>
        <fullName evidence="4">GST N-terminal domain-containing protein</fullName>
    </recommendedName>
</protein>
<dbReference type="OrthoDB" id="6133115at2759"/>
<dbReference type="InParanoid" id="F0YA92"/>
<dbReference type="InterPro" id="IPR004045">
    <property type="entry name" value="Glutathione_S-Trfase_N"/>
</dbReference>
<dbReference type="PANTHER" id="PTHR32263:SF12">
    <property type="entry name" value="INACTIVE POLY [ADP-RIBOSE] POLYMERASE SRO4-RELATED"/>
    <property type="match status" value="1"/>
</dbReference>
<dbReference type="SUPFAM" id="SSF52833">
    <property type="entry name" value="Thioredoxin-like"/>
    <property type="match status" value="1"/>
</dbReference>
<proteinExistence type="predicted"/>
<dbReference type="KEGG" id="aaf:AURANDRAFT_64467"/>
<keyword evidence="3" id="KW-0732">Signal</keyword>
<feature type="coiled-coil region" evidence="1">
    <location>
        <begin position="368"/>
        <end position="423"/>
    </location>
</feature>
<evidence type="ECO:0000313" key="5">
    <source>
        <dbReference type="EMBL" id="EGB08041.1"/>
    </source>
</evidence>
<keyword evidence="1" id="KW-0175">Coiled coil</keyword>
<organism evidence="6">
    <name type="scientific">Aureococcus anophagefferens</name>
    <name type="common">Harmful bloom alga</name>
    <dbReference type="NCBI Taxonomy" id="44056"/>
    <lineage>
        <taxon>Eukaryota</taxon>
        <taxon>Sar</taxon>
        <taxon>Stramenopiles</taxon>
        <taxon>Ochrophyta</taxon>
        <taxon>Pelagophyceae</taxon>
        <taxon>Pelagomonadales</taxon>
        <taxon>Pelagomonadaceae</taxon>
        <taxon>Aureococcus</taxon>
    </lineage>
</organism>
<dbReference type="Pfam" id="PF13409">
    <property type="entry name" value="GST_N_2"/>
    <property type="match status" value="1"/>
</dbReference>
<sequence length="978" mass="103646">MWCPYCARLWLLLEALRVPYTTKTIPLSRYLKPGEKKPAEYTSQVPSGVVPALQFEQADGTYGPAVDGVARLFDALLSDAATAAPPCEALEAALPRFEMARRGYEACAGAPTRLAPDACFDMGVGEACATLDAALAGYDFTFPRGLSPSDCKLLPLLERLEAVLPYFFGDGAFERLPFGRARAYLEGARARTFFGAIASDRTTLARTNLRYANPHFAPDAGAARLIDHEGVACTAEDRRDAAARLAKNHAAVAKFALRAASADNRPDETLVAAVDDALRATADSLLGGDASLPPGPPRVADALLALSYNVGVPRDMARGPAAAFRGALRDLAAQQATPPRAPDGKWETAGNGDCWLKFTWCLGAAYKHKKERDAKVALARRLDSLQREHAMVTASNAARGTELEETRRQRDAVDEALGRARAERDAFEADARELGAAAALSRAAAFDAAVDKVVAEVAEPALSKILVAARGVARNARDDAPKAWRLNGRSDAFRRNFATPAAVDLLAALGFAQGADGHYRVVAAAAAAGVASGFYATATRRLEAARAARLPPLAAALGLAYLELDAGPKDGTCRPRWEPFEPAAAQRVYAWLAHCVEINHWLAQKAEPRESPAACAERLVRGRGKSAVSFESGGARYDLYLGPRGELKQVKAQPASAAGGAASGYERSVSFMTAAGRAYEPPVLCCGGLECRRGDGTRDVDRDALTSRGATLEAALPAPRFERLAADSHAFLDAAALVRTSLAPALDGVRGVARGVARMIAGAPRGVSRKIASTEPPVVILAVHAVRNAERGAFFDLAVDQFAARGEPPNVTKAFHGTTLGACAPIAGHGFVLRDRNASVYGVGAYFSPAGRRRGLMALDPTYASPDAAGRQHLLLCSVARGESERLKAGGARGHAQMQPSPPEDGVRFTTGVDAETIDDASRLVVWGGILNTHVRVDAVVTLRCLDRDELTGDLRDGVDPLESDPAEETTPEKARDD</sequence>
<dbReference type="Gene3D" id="3.90.228.10">
    <property type="match status" value="1"/>
</dbReference>
<keyword evidence="6" id="KW-1185">Reference proteome</keyword>
<evidence type="ECO:0000256" key="3">
    <source>
        <dbReference type="SAM" id="SignalP"/>
    </source>
</evidence>